<protein>
    <submittedName>
        <fullName evidence="1">Uncharacterized protein</fullName>
    </submittedName>
</protein>
<evidence type="ECO:0000313" key="2">
    <source>
        <dbReference type="Proteomes" id="UP000007819"/>
    </source>
</evidence>
<dbReference type="KEGG" id="api:107884325"/>
<proteinExistence type="predicted"/>
<reference evidence="1" key="2">
    <citation type="submission" date="2022-06" db="UniProtKB">
        <authorList>
            <consortium name="EnsemblMetazoa"/>
        </authorList>
    </citation>
    <scope>IDENTIFICATION</scope>
</reference>
<name>A0A8R2D4Y0_ACYPI</name>
<keyword evidence="2" id="KW-1185">Reference proteome</keyword>
<dbReference type="OrthoDB" id="6626481at2759"/>
<dbReference type="EnsemblMetazoa" id="XM_016806141.2">
    <property type="protein sequence ID" value="XP_016661630.1"/>
    <property type="gene ID" value="LOC107884325"/>
</dbReference>
<evidence type="ECO:0000313" key="1">
    <source>
        <dbReference type="EnsemblMetazoa" id="XP_016661630.1"/>
    </source>
</evidence>
<sequence>MWTVVHFINENAVEAVPSHWVKKDVCGWPKNNIKKHIQSRTMLNKHGFDYFPSRTLKKGIASYFEAKLKVKKAEVTDDLSTSDEIQTKIRRKKVLVQDPPIFNELLNEGNLSKSANDYESLHNCQIMSSQIPVKKILLAATSSSQGNLSKSANGYETLNNCQMISSRIPVKRRLFDTTSSSQIFQMIFVV</sequence>
<reference evidence="2" key="1">
    <citation type="submission" date="2010-06" db="EMBL/GenBank/DDBJ databases">
        <authorList>
            <person name="Jiang H."/>
            <person name="Abraham K."/>
            <person name="Ali S."/>
            <person name="Alsbrooks S.L."/>
            <person name="Anim B.N."/>
            <person name="Anosike U.S."/>
            <person name="Attaway T."/>
            <person name="Bandaranaike D.P."/>
            <person name="Battles P.K."/>
            <person name="Bell S.N."/>
            <person name="Bell A.V."/>
            <person name="Beltran B."/>
            <person name="Bickham C."/>
            <person name="Bustamante Y."/>
            <person name="Caleb T."/>
            <person name="Canada A."/>
            <person name="Cardenas V."/>
            <person name="Carter K."/>
            <person name="Chacko J."/>
            <person name="Chandrabose M.N."/>
            <person name="Chavez D."/>
            <person name="Chavez A."/>
            <person name="Chen L."/>
            <person name="Chu H.-S."/>
            <person name="Claassen K.J."/>
            <person name="Cockrell R."/>
            <person name="Collins M."/>
            <person name="Cooper J.A."/>
            <person name="Cree A."/>
            <person name="Curry S.M."/>
            <person name="Da Y."/>
            <person name="Dao M.D."/>
            <person name="Das B."/>
            <person name="Davila M.-L."/>
            <person name="Davy-Carroll L."/>
            <person name="Denson S."/>
            <person name="Dinh H."/>
            <person name="Ebong V.E."/>
            <person name="Edwards J.R."/>
            <person name="Egan A."/>
            <person name="El-Daye J."/>
            <person name="Escobedo L."/>
            <person name="Fernandez S."/>
            <person name="Fernando P.R."/>
            <person name="Flagg N."/>
            <person name="Forbes L.D."/>
            <person name="Fowler R.G."/>
            <person name="Fu Q."/>
            <person name="Gabisi R.A."/>
            <person name="Ganer J."/>
            <person name="Garbino Pronczuk A."/>
            <person name="Garcia R.M."/>
            <person name="Garner T."/>
            <person name="Garrett T.E."/>
            <person name="Gonzalez D.A."/>
            <person name="Hamid H."/>
            <person name="Hawkins E.S."/>
            <person name="Hirani K."/>
            <person name="Hogues M.E."/>
            <person name="Hollins B."/>
            <person name="Hsiao C.-H."/>
            <person name="Jabil R."/>
            <person name="James M.L."/>
            <person name="Jhangiani S.N."/>
            <person name="Johnson B."/>
            <person name="Johnson Q."/>
            <person name="Joshi V."/>
            <person name="Kalu J.B."/>
            <person name="Kam C."/>
            <person name="Kashfia A."/>
            <person name="Keebler J."/>
            <person name="Kisamo H."/>
            <person name="Kovar C.L."/>
            <person name="Lago L.A."/>
            <person name="Lai C.-Y."/>
            <person name="Laidlaw J."/>
            <person name="Lara F."/>
            <person name="Le T.-K."/>
            <person name="Lee S.L."/>
            <person name="Legall F.H."/>
            <person name="Lemon S.J."/>
            <person name="Lewis L.R."/>
            <person name="Li B."/>
            <person name="Liu Y."/>
            <person name="Liu Y.-S."/>
            <person name="Lopez J."/>
            <person name="Lozado R.J."/>
            <person name="Lu J."/>
            <person name="Madu R.C."/>
            <person name="Maheshwari M."/>
            <person name="Maheshwari R."/>
            <person name="Malloy K."/>
            <person name="Martinez E."/>
            <person name="Mathew T."/>
            <person name="Mercado I.C."/>
            <person name="Mercado C."/>
            <person name="Meyer B."/>
            <person name="Montgomery K."/>
            <person name="Morgan M.B."/>
            <person name="Munidasa M."/>
            <person name="Nazareth L.V."/>
            <person name="Nelson J."/>
            <person name="Ng B.M."/>
            <person name="Nguyen N.B."/>
            <person name="Nguyen P.Q."/>
            <person name="Nguyen T."/>
            <person name="Obregon M."/>
            <person name="Okwuonu G.O."/>
            <person name="Onwere C.G."/>
            <person name="Orozco G."/>
            <person name="Parra A."/>
            <person name="Patel S."/>
            <person name="Patil S."/>
            <person name="Perez A."/>
            <person name="Perez Y."/>
            <person name="Pham C."/>
            <person name="Primus E.L."/>
            <person name="Pu L.-L."/>
            <person name="Puazo M."/>
            <person name="Qin X."/>
            <person name="Quiroz J.B."/>
            <person name="Reese J."/>
            <person name="Richards S."/>
            <person name="Rives C.M."/>
            <person name="Robberts R."/>
            <person name="Ruiz S.J."/>
            <person name="Ruiz M.J."/>
            <person name="Santibanez J."/>
            <person name="Schneider B.W."/>
            <person name="Sisson I."/>
            <person name="Smith M."/>
            <person name="Sodergren E."/>
            <person name="Song X.-Z."/>
            <person name="Song B.B."/>
            <person name="Summersgill H."/>
            <person name="Thelus R."/>
            <person name="Thornton R.D."/>
            <person name="Trejos Z.Y."/>
            <person name="Usmani K."/>
            <person name="Vattathil S."/>
            <person name="Villasana D."/>
            <person name="Walker D.L."/>
            <person name="Wang S."/>
            <person name="Wang K."/>
            <person name="White C.S."/>
            <person name="Williams A.C."/>
            <person name="Williamson J."/>
            <person name="Wilson K."/>
            <person name="Woghiren I.O."/>
            <person name="Woodworth J.R."/>
            <person name="Worley K.C."/>
            <person name="Wright R.A."/>
            <person name="Wu W."/>
            <person name="Young L."/>
            <person name="Zhang L."/>
            <person name="Zhang J."/>
            <person name="Zhu Y."/>
            <person name="Muzny D.M."/>
            <person name="Weinstock G."/>
            <person name="Gibbs R.A."/>
        </authorList>
    </citation>
    <scope>NUCLEOTIDE SEQUENCE [LARGE SCALE GENOMIC DNA]</scope>
    <source>
        <strain evidence="2">LSR1</strain>
    </source>
</reference>
<organism evidence="1 2">
    <name type="scientific">Acyrthosiphon pisum</name>
    <name type="common">Pea aphid</name>
    <dbReference type="NCBI Taxonomy" id="7029"/>
    <lineage>
        <taxon>Eukaryota</taxon>
        <taxon>Metazoa</taxon>
        <taxon>Ecdysozoa</taxon>
        <taxon>Arthropoda</taxon>
        <taxon>Hexapoda</taxon>
        <taxon>Insecta</taxon>
        <taxon>Pterygota</taxon>
        <taxon>Neoptera</taxon>
        <taxon>Paraneoptera</taxon>
        <taxon>Hemiptera</taxon>
        <taxon>Sternorrhyncha</taxon>
        <taxon>Aphidomorpha</taxon>
        <taxon>Aphidoidea</taxon>
        <taxon>Aphididae</taxon>
        <taxon>Macrosiphini</taxon>
        <taxon>Acyrthosiphon</taxon>
    </lineage>
</organism>
<dbReference type="GeneID" id="107884325"/>
<accession>A0A8R2D4Y0</accession>
<dbReference type="AlphaFoldDB" id="A0A8R2D4Y0"/>
<dbReference type="Proteomes" id="UP000007819">
    <property type="component" value="Chromosome X"/>
</dbReference>
<dbReference type="RefSeq" id="XP_016661630.1">
    <property type="nucleotide sequence ID" value="XM_016806141.2"/>
</dbReference>